<accession>A0A139AV22</accession>
<sequence>MIGVKGGPSGLEKHVSGWINIPEDEEYQRFDGSANGARKANWMRLVIESRKRGTLDECAVCLEVLTDKNS</sequence>
<dbReference type="OrthoDB" id="428577at2759"/>
<dbReference type="AlphaFoldDB" id="A0A139AV22"/>
<reference evidence="1 2" key="1">
    <citation type="journal article" date="2015" name="Genome Biol. Evol.">
        <title>Phylogenomic analyses indicate that early fungi evolved digesting cell walls of algal ancestors of land plants.</title>
        <authorList>
            <person name="Chang Y."/>
            <person name="Wang S."/>
            <person name="Sekimoto S."/>
            <person name="Aerts A.L."/>
            <person name="Choi C."/>
            <person name="Clum A."/>
            <person name="LaButti K.M."/>
            <person name="Lindquist E.A."/>
            <person name="Yee Ngan C."/>
            <person name="Ohm R.A."/>
            <person name="Salamov A.A."/>
            <person name="Grigoriev I.V."/>
            <person name="Spatafora J.W."/>
            <person name="Berbee M.L."/>
        </authorList>
    </citation>
    <scope>NUCLEOTIDE SEQUENCE [LARGE SCALE GENOMIC DNA]</scope>
    <source>
        <strain evidence="1 2">JEL478</strain>
    </source>
</reference>
<dbReference type="EMBL" id="KQ965735">
    <property type="protein sequence ID" value="KXS20581.1"/>
    <property type="molecule type" value="Genomic_DNA"/>
</dbReference>
<keyword evidence="2" id="KW-1185">Reference proteome</keyword>
<organism evidence="1 2">
    <name type="scientific">Gonapodya prolifera (strain JEL478)</name>
    <name type="common">Monoblepharis prolifera</name>
    <dbReference type="NCBI Taxonomy" id="1344416"/>
    <lineage>
        <taxon>Eukaryota</taxon>
        <taxon>Fungi</taxon>
        <taxon>Fungi incertae sedis</taxon>
        <taxon>Chytridiomycota</taxon>
        <taxon>Chytridiomycota incertae sedis</taxon>
        <taxon>Monoblepharidomycetes</taxon>
        <taxon>Monoblepharidales</taxon>
        <taxon>Gonapodyaceae</taxon>
        <taxon>Gonapodya</taxon>
    </lineage>
</organism>
<evidence type="ECO:0000313" key="1">
    <source>
        <dbReference type="EMBL" id="KXS20581.1"/>
    </source>
</evidence>
<dbReference type="Proteomes" id="UP000070544">
    <property type="component" value="Unassembled WGS sequence"/>
</dbReference>
<proteinExistence type="predicted"/>
<evidence type="ECO:0000313" key="2">
    <source>
        <dbReference type="Proteomes" id="UP000070544"/>
    </source>
</evidence>
<protein>
    <submittedName>
        <fullName evidence="1">Uncharacterized protein</fullName>
    </submittedName>
</protein>
<name>A0A139AV22_GONPJ</name>
<gene>
    <name evidence="1" type="ORF">M427DRAFT_131356</name>
</gene>